<sequence length="158" mass="17713">VTTSLEAALTDFFNVFPERITNRLYLAGEGYGSVFVTRIAFLLLQKLSISKSNANLQGLIIENGMLSAQTEFNSILPIAYTHAFAGKDQWDDLRSSCCPAQSTLSCDFYNSPEPICQNKSRAAVSGWIDQTVFSYDMYQDCYRNVHRLKRVSNAMGLE</sequence>
<dbReference type="Proteomes" id="UP000230423">
    <property type="component" value="Unassembled WGS sequence"/>
</dbReference>
<dbReference type="Pfam" id="PF00450">
    <property type="entry name" value="Peptidase_S10"/>
    <property type="match status" value="1"/>
</dbReference>
<proteinExistence type="inferred from homology"/>
<feature type="non-terminal residue" evidence="2">
    <location>
        <position position="1"/>
    </location>
</feature>
<dbReference type="PANTHER" id="PTHR11802:SF201">
    <property type="entry name" value="CARBOXYPEPTIDASE"/>
    <property type="match status" value="1"/>
</dbReference>
<dbReference type="Gene3D" id="3.40.50.1820">
    <property type="entry name" value="alpha/beta hydrolase"/>
    <property type="match status" value="1"/>
</dbReference>
<comment type="similarity">
    <text evidence="1">Belongs to the peptidase S10 family.</text>
</comment>
<name>A0A2G9TC17_TELCI</name>
<dbReference type="GO" id="GO:0006508">
    <property type="term" value="P:proteolysis"/>
    <property type="evidence" value="ECO:0007669"/>
    <property type="project" value="InterPro"/>
</dbReference>
<evidence type="ECO:0000313" key="3">
    <source>
        <dbReference type="Proteomes" id="UP000230423"/>
    </source>
</evidence>
<protein>
    <recommendedName>
        <fullName evidence="4">Carboxypeptidase</fullName>
    </recommendedName>
</protein>
<dbReference type="OrthoDB" id="443318at2759"/>
<dbReference type="EMBL" id="KZ390808">
    <property type="protein sequence ID" value="PIO54930.1"/>
    <property type="molecule type" value="Genomic_DNA"/>
</dbReference>
<gene>
    <name evidence="2" type="ORF">TELCIR_23695</name>
</gene>
<dbReference type="GO" id="GO:0004185">
    <property type="term" value="F:serine-type carboxypeptidase activity"/>
    <property type="evidence" value="ECO:0007669"/>
    <property type="project" value="InterPro"/>
</dbReference>
<evidence type="ECO:0000256" key="1">
    <source>
        <dbReference type="ARBA" id="ARBA00009431"/>
    </source>
</evidence>
<dbReference type="InterPro" id="IPR001563">
    <property type="entry name" value="Peptidase_S10"/>
</dbReference>
<accession>A0A2G9TC17</accession>
<feature type="non-terminal residue" evidence="2">
    <location>
        <position position="158"/>
    </location>
</feature>
<evidence type="ECO:0008006" key="4">
    <source>
        <dbReference type="Google" id="ProtNLM"/>
    </source>
</evidence>
<organism evidence="2 3">
    <name type="scientific">Teladorsagia circumcincta</name>
    <name type="common">Brown stomach worm</name>
    <name type="synonym">Ostertagia circumcincta</name>
    <dbReference type="NCBI Taxonomy" id="45464"/>
    <lineage>
        <taxon>Eukaryota</taxon>
        <taxon>Metazoa</taxon>
        <taxon>Ecdysozoa</taxon>
        <taxon>Nematoda</taxon>
        <taxon>Chromadorea</taxon>
        <taxon>Rhabditida</taxon>
        <taxon>Rhabditina</taxon>
        <taxon>Rhabditomorpha</taxon>
        <taxon>Strongyloidea</taxon>
        <taxon>Trichostrongylidae</taxon>
        <taxon>Teladorsagia</taxon>
    </lineage>
</organism>
<keyword evidence="3" id="KW-1185">Reference proteome</keyword>
<dbReference type="InterPro" id="IPR029058">
    <property type="entry name" value="AB_hydrolase_fold"/>
</dbReference>
<dbReference type="SUPFAM" id="SSF53474">
    <property type="entry name" value="alpha/beta-Hydrolases"/>
    <property type="match status" value="1"/>
</dbReference>
<reference evidence="2 3" key="1">
    <citation type="submission" date="2015-09" db="EMBL/GenBank/DDBJ databases">
        <title>Draft genome of the parasitic nematode Teladorsagia circumcincta isolate WARC Sus (inbred).</title>
        <authorList>
            <person name="Mitreva M."/>
        </authorList>
    </citation>
    <scope>NUCLEOTIDE SEQUENCE [LARGE SCALE GENOMIC DNA]</scope>
    <source>
        <strain evidence="2 3">S</strain>
    </source>
</reference>
<evidence type="ECO:0000313" key="2">
    <source>
        <dbReference type="EMBL" id="PIO54930.1"/>
    </source>
</evidence>
<dbReference type="AlphaFoldDB" id="A0A2G9TC17"/>
<dbReference type="PANTHER" id="PTHR11802">
    <property type="entry name" value="SERINE PROTEASE FAMILY S10 SERINE CARBOXYPEPTIDASE"/>
    <property type="match status" value="1"/>
</dbReference>